<evidence type="ECO:0000256" key="1">
    <source>
        <dbReference type="SAM" id="SignalP"/>
    </source>
</evidence>
<organism evidence="2">
    <name type="scientific">Anguilla anguilla</name>
    <name type="common">European freshwater eel</name>
    <name type="synonym">Muraena anguilla</name>
    <dbReference type="NCBI Taxonomy" id="7936"/>
    <lineage>
        <taxon>Eukaryota</taxon>
        <taxon>Metazoa</taxon>
        <taxon>Chordata</taxon>
        <taxon>Craniata</taxon>
        <taxon>Vertebrata</taxon>
        <taxon>Euteleostomi</taxon>
        <taxon>Actinopterygii</taxon>
        <taxon>Neopterygii</taxon>
        <taxon>Teleostei</taxon>
        <taxon>Anguilliformes</taxon>
        <taxon>Anguillidae</taxon>
        <taxon>Anguilla</taxon>
    </lineage>
</organism>
<dbReference type="AlphaFoldDB" id="A0A0E9XB03"/>
<evidence type="ECO:0000313" key="2">
    <source>
        <dbReference type="EMBL" id="JAH99927.1"/>
    </source>
</evidence>
<protein>
    <submittedName>
        <fullName evidence="2">Uncharacterized protein</fullName>
    </submittedName>
</protein>
<reference evidence="2" key="2">
    <citation type="journal article" date="2015" name="Fish Shellfish Immunol.">
        <title>Early steps in the European eel (Anguilla anguilla)-Vibrio vulnificus interaction in the gills: Role of the RtxA13 toxin.</title>
        <authorList>
            <person name="Callol A."/>
            <person name="Pajuelo D."/>
            <person name="Ebbesson L."/>
            <person name="Teles M."/>
            <person name="MacKenzie S."/>
            <person name="Amaro C."/>
        </authorList>
    </citation>
    <scope>NUCLEOTIDE SEQUENCE</scope>
</reference>
<reference evidence="2" key="1">
    <citation type="submission" date="2014-11" db="EMBL/GenBank/DDBJ databases">
        <authorList>
            <person name="Amaro Gonzalez C."/>
        </authorList>
    </citation>
    <scope>NUCLEOTIDE SEQUENCE</scope>
</reference>
<sequence length="55" mass="6589">MECLLLLLSYTRQCVTKVVSVCESYCERLRGKWRERMIKNEHCPLAEDDWEAPQK</sequence>
<name>A0A0E9XB03_ANGAN</name>
<dbReference type="EMBL" id="GBXM01008650">
    <property type="protein sequence ID" value="JAH99927.1"/>
    <property type="molecule type" value="Transcribed_RNA"/>
</dbReference>
<proteinExistence type="predicted"/>
<feature type="chain" id="PRO_5002435394" evidence="1">
    <location>
        <begin position="17"/>
        <end position="55"/>
    </location>
</feature>
<feature type="signal peptide" evidence="1">
    <location>
        <begin position="1"/>
        <end position="16"/>
    </location>
</feature>
<keyword evidence="1" id="KW-0732">Signal</keyword>
<accession>A0A0E9XB03</accession>